<name>A0A1G2IFV6_9BACT</name>
<dbReference type="InterPro" id="IPR000940">
    <property type="entry name" value="NNMT_TEMT_trans"/>
</dbReference>
<evidence type="ECO:0000256" key="3">
    <source>
        <dbReference type="ARBA" id="ARBA00022691"/>
    </source>
</evidence>
<keyword evidence="1" id="KW-0489">Methyltransferase</keyword>
<sequence length="250" mass="29020">MKDSYGQWQSKAYLKQYYSTDHIAEDELHIFQFILKFLKRENQKFDKILDVGCGPTIHHVLPFVPLVDEVYLADYLKENLDEIDKWLKNKKDAHDWSTYIKEELDIEGKDAIETPQQRTDLLREKIVSLLRCDVFQKKVIPIDIKFSLVTSFFCVDCATSSKKEWYNGVRNISELIEPSGWIILSALRNTDKYFVNGKQFPSANVSEDDVKSALEESGFHISTIEVEVRPVPMWEAEGFNSIVIACAQRK</sequence>
<dbReference type="Proteomes" id="UP000176774">
    <property type="component" value="Unassembled WGS sequence"/>
</dbReference>
<dbReference type="PROSITE" id="PS51681">
    <property type="entry name" value="SAM_MT_NNMT_PNMT_TEMT"/>
    <property type="match status" value="1"/>
</dbReference>
<dbReference type="PANTHER" id="PTHR10867:SF17">
    <property type="entry name" value="NICOTINAMIDE N-METHYLTRANSFERASE"/>
    <property type="match status" value="1"/>
</dbReference>
<dbReference type="GO" id="GO:0008170">
    <property type="term" value="F:N-methyltransferase activity"/>
    <property type="evidence" value="ECO:0007669"/>
    <property type="project" value="TreeGrafter"/>
</dbReference>
<comment type="caution">
    <text evidence="4">The sequence shown here is derived from an EMBL/GenBank/DDBJ whole genome shotgun (WGS) entry which is preliminary data.</text>
</comment>
<evidence type="ECO:0000313" key="4">
    <source>
        <dbReference type="EMBL" id="OGZ73497.1"/>
    </source>
</evidence>
<keyword evidence="2" id="KW-0808">Transferase</keyword>
<proteinExistence type="predicted"/>
<accession>A0A1G2IFV6</accession>
<evidence type="ECO:0000313" key="5">
    <source>
        <dbReference type="Proteomes" id="UP000176774"/>
    </source>
</evidence>
<dbReference type="AlphaFoldDB" id="A0A1G2IFV6"/>
<organism evidence="4 5">
    <name type="scientific">Candidatus Staskawiczbacteria bacterium RIFCSPLOWO2_01_FULL_38_12b</name>
    <dbReference type="NCBI Taxonomy" id="1802214"/>
    <lineage>
        <taxon>Bacteria</taxon>
        <taxon>Candidatus Staskawicziibacteriota</taxon>
    </lineage>
</organism>
<dbReference type="GO" id="GO:0032259">
    <property type="term" value="P:methylation"/>
    <property type="evidence" value="ECO:0007669"/>
    <property type="project" value="UniProtKB-KW"/>
</dbReference>
<keyword evidence="3" id="KW-0949">S-adenosyl-L-methionine</keyword>
<dbReference type="SUPFAM" id="SSF53335">
    <property type="entry name" value="S-adenosyl-L-methionine-dependent methyltransferases"/>
    <property type="match status" value="1"/>
</dbReference>
<dbReference type="InterPro" id="IPR029063">
    <property type="entry name" value="SAM-dependent_MTases_sf"/>
</dbReference>
<evidence type="ECO:0000256" key="1">
    <source>
        <dbReference type="ARBA" id="ARBA00022603"/>
    </source>
</evidence>
<reference evidence="4 5" key="1">
    <citation type="journal article" date="2016" name="Nat. Commun.">
        <title>Thousands of microbial genomes shed light on interconnected biogeochemical processes in an aquifer system.</title>
        <authorList>
            <person name="Anantharaman K."/>
            <person name="Brown C.T."/>
            <person name="Hug L.A."/>
            <person name="Sharon I."/>
            <person name="Castelle C.J."/>
            <person name="Probst A.J."/>
            <person name="Thomas B.C."/>
            <person name="Singh A."/>
            <person name="Wilkins M.J."/>
            <person name="Karaoz U."/>
            <person name="Brodie E.L."/>
            <person name="Williams K.H."/>
            <person name="Hubbard S.S."/>
            <person name="Banfield J.F."/>
        </authorList>
    </citation>
    <scope>NUCLEOTIDE SEQUENCE [LARGE SCALE GENOMIC DNA]</scope>
</reference>
<gene>
    <name evidence="4" type="ORF">A2908_02205</name>
</gene>
<dbReference type="Pfam" id="PF01234">
    <property type="entry name" value="NNMT_PNMT_TEMT"/>
    <property type="match status" value="1"/>
</dbReference>
<protein>
    <submittedName>
        <fullName evidence="4">Uncharacterized protein</fullName>
    </submittedName>
</protein>
<evidence type="ECO:0000256" key="2">
    <source>
        <dbReference type="ARBA" id="ARBA00022679"/>
    </source>
</evidence>
<dbReference type="GO" id="GO:0005829">
    <property type="term" value="C:cytosol"/>
    <property type="evidence" value="ECO:0007669"/>
    <property type="project" value="TreeGrafter"/>
</dbReference>
<dbReference type="EMBL" id="MHPA01000011">
    <property type="protein sequence ID" value="OGZ73497.1"/>
    <property type="molecule type" value="Genomic_DNA"/>
</dbReference>
<dbReference type="Gene3D" id="3.40.50.150">
    <property type="entry name" value="Vaccinia Virus protein VP39"/>
    <property type="match status" value="1"/>
</dbReference>
<dbReference type="NCBIfam" id="NF041360">
    <property type="entry name" value="GntF_guanitoxin"/>
    <property type="match status" value="1"/>
</dbReference>
<dbReference type="InterPro" id="IPR053384">
    <property type="entry name" value="SAM-dep_methyltransferase"/>
</dbReference>
<dbReference type="PANTHER" id="PTHR10867">
    <property type="entry name" value="NNMT/PNMT/TEMT FAMILY MEMBER"/>
    <property type="match status" value="1"/>
</dbReference>
<dbReference type="STRING" id="1802214.A2908_02205"/>